<gene>
    <name evidence="1" type="ORF">A8C56_11895</name>
</gene>
<evidence type="ECO:0008006" key="3">
    <source>
        <dbReference type="Google" id="ProtNLM"/>
    </source>
</evidence>
<dbReference type="AlphaFoldDB" id="A0A1A9I235"/>
<dbReference type="STRING" id="1176587.A8C56_11895"/>
<dbReference type="RefSeq" id="WP_067756160.1">
    <property type="nucleotide sequence ID" value="NZ_CP015772.1"/>
</dbReference>
<dbReference type="KEGG" id="nia:A8C56_11895"/>
<protein>
    <recommendedName>
        <fullName evidence="3">Outer membrane protein beta-barrel domain-containing protein</fullName>
    </recommendedName>
</protein>
<organism evidence="1 2">
    <name type="scientific">Niabella ginsenosidivorans</name>
    <dbReference type="NCBI Taxonomy" id="1176587"/>
    <lineage>
        <taxon>Bacteria</taxon>
        <taxon>Pseudomonadati</taxon>
        <taxon>Bacteroidota</taxon>
        <taxon>Chitinophagia</taxon>
        <taxon>Chitinophagales</taxon>
        <taxon>Chitinophagaceae</taxon>
        <taxon>Niabella</taxon>
    </lineage>
</organism>
<dbReference type="EMBL" id="CP015772">
    <property type="protein sequence ID" value="ANH81583.1"/>
    <property type="molecule type" value="Genomic_DNA"/>
</dbReference>
<keyword evidence="2" id="KW-1185">Reference proteome</keyword>
<dbReference type="OrthoDB" id="1419682at2"/>
<sequence>MEEPADDFFEHIKQTLHNHEEEYREGAWEAFAQKHLAPPPAKTAPVIAAWKWIAAAAAVVAGLLFAIPYFTAQHKTDPDHATVNVMTPENQPASGPIADSNQTIHPDHAPQVAQQQLTPVITNSDIWKEPESMHRTAPVFFNNISKGAPMLYSMAPVSAPQQITIATAAPQVPPGQQPTANNPATGFWKNRIITNEAPAPQQHPAPVTTPYPMMAQNHHPQEKESKSSRKWIPSLYLSPMFAESGVNMGYGISLAYAINDKIKISAGVAHNKITTSRDFDAAPSPAAPTLNAPGGDVSLASRSLLAAANTTATTPRLESVQGALSGFDIPLDVSYNISKKFYATAGVSGLVVVNDNTNYTLVTSTNTRISVENSQGILQEDKSIVTNTYSSANALPGDISHEKTSFLGFYNISMGYKQKITPKNNVSIEPFLKVPVKNVTNQNLNYTGMGVRLKFDF</sequence>
<evidence type="ECO:0000313" key="1">
    <source>
        <dbReference type="EMBL" id="ANH81583.1"/>
    </source>
</evidence>
<accession>A0A1A9I235</accession>
<evidence type="ECO:0000313" key="2">
    <source>
        <dbReference type="Proteomes" id="UP000077667"/>
    </source>
</evidence>
<proteinExistence type="predicted"/>
<name>A0A1A9I235_9BACT</name>
<reference evidence="1 2" key="1">
    <citation type="submission" date="2016-05" db="EMBL/GenBank/DDBJ databases">
        <title>Niabella ginsenosidivorans BS26 whole genome sequencing.</title>
        <authorList>
            <person name="Im W.T."/>
            <person name="Siddiqi M.Z."/>
        </authorList>
    </citation>
    <scope>NUCLEOTIDE SEQUENCE [LARGE SCALE GENOMIC DNA]</scope>
    <source>
        <strain evidence="1 2">BS26</strain>
    </source>
</reference>
<dbReference type="Proteomes" id="UP000077667">
    <property type="component" value="Chromosome"/>
</dbReference>